<keyword evidence="15" id="KW-1185">Reference proteome</keyword>
<dbReference type="AlphaFoldDB" id="D5WWY2"/>
<dbReference type="InterPro" id="IPR014729">
    <property type="entry name" value="Rossmann-like_a/b/a_fold"/>
</dbReference>
<dbReference type="GO" id="GO:0002143">
    <property type="term" value="P:tRNA wobble position uridine thiolation"/>
    <property type="evidence" value="ECO:0007669"/>
    <property type="project" value="TreeGrafter"/>
</dbReference>
<dbReference type="Gene3D" id="2.30.30.280">
    <property type="entry name" value="Adenine nucleotide alpha hydrolases-like domains"/>
    <property type="match status" value="1"/>
</dbReference>
<comment type="function">
    <text evidence="10 11">Catalyzes the 2-thiolation of uridine at the wobble position (U34) of tRNA, leading to the formation of s(2)U34.</text>
</comment>
<dbReference type="FunFam" id="2.30.30.280:FF:000001">
    <property type="entry name" value="tRNA-specific 2-thiouridylase MnmA"/>
    <property type="match status" value="1"/>
</dbReference>
<dbReference type="Pfam" id="PF03054">
    <property type="entry name" value="tRNA_Me_trans"/>
    <property type="match status" value="1"/>
</dbReference>
<dbReference type="STRING" id="562970.Btus_1096"/>
<name>D5WWY2_KYRT2</name>
<evidence type="ECO:0000259" key="13">
    <source>
        <dbReference type="Pfam" id="PF20259"/>
    </source>
</evidence>
<comment type="subcellular location">
    <subcellularLocation>
        <location evidence="11">Cytoplasm</location>
    </subcellularLocation>
</comment>
<evidence type="ECO:0000313" key="15">
    <source>
        <dbReference type="Proteomes" id="UP000002368"/>
    </source>
</evidence>
<evidence type="ECO:0000256" key="7">
    <source>
        <dbReference type="ARBA" id="ARBA00022884"/>
    </source>
</evidence>
<feature type="active site" description="Nucleophile" evidence="11">
    <location>
        <position position="102"/>
    </location>
</feature>
<accession>D5WWY2</accession>
<evidence type="ECO:0000259" key="12">
    <source>
        <dbReference type="Pfam" id="PF20258"/>
    </source>
</evidence>
<keyword evidence="1 11" id="KW-0963">Cytoplasm</keyword>
<feature type="binding site" evidence="11">
    <location>
        <position position="35"/>
    </location>
    <ligand>
        <name>ATP</name>
        <dbReference type="ChEBI" id="CHEBI:30616"/>
    </ligand>
</feature>
<dbReference type="SUPFAM" id="SSF52402">
    <property type="entry name" value="Adenine nucleotide alpha hydrolases-like"/>
    <property type="match status" value="1"/>
</dbReference>
<keyword evidence="5 11" id="KW-0547">Nucleotide-binding</keyword>
<dbReference type="HOGENOM" id="CLU_035188_0_0_9"/>
<feature type="site" description="Interaction with tRNA" evidence="11">
    <location>
        <position position="127"/>
    </location>
</feature>
<gene>
    <name evidence="11" type="primary">mnmA</name>
    <name evidence="14" type="ordered locus">Btus_1096</name>
</gene>
<dbReference type="InterPro" id="IPR046884">
    <property type="entry name" value="MnmA-like_central"/>
</dbReference>
<dbReference type="Gene3D" id="3.40.50.620">
    <property type="entry name" value="HUPs"/>
    <property type="match status" value="1"/>
</dbReference>
<dbReference type="OrthoDB" id="9800696at2"/>
<keyword evidence="2 11" id="KW-0820">tRNA-binding</keyword>
<evidence type="ECO:0000256" key="11">
    <source>
        <dbReference type="HAMAP-Rule" id="MF_00144"/>
    </source>
</evidence>
<comment type="similarity">
    <text evidence="11">Belongs to the MnmA/TRMU family.</text>
</comment>
<evidence type="ECO:0000256" key="1">
    <source>
        <dbReference type="ARBA" id="ARBA00022490"/>
    </source>
</evidence>
<keyword evidence="3 11" id="KW-0808">Transferase</keyword>
<evidence type="ECO:0000256" key="9">
    <source>
        <dbReference type="ARBA" id="ARBA00051542"/>
    </source>
</evidence>
<feature type="domain" description="tRNA-specific 2-thiouridylase MnmA-like central" evidence="13">
    <location>
        <begin position="209"/>
        <end position="273"/>
    </location>
</feature>
<feature type="domain" description="tRNA-specific 2-thiouridylase MnmA-like C-terminal" evidence="12">
    <location>
        <begin position="282"/>
        <end position="356"/>
    </location>
</feature>
<dbReference type="InterPro" id="IPR046885">
    <property type="entry name" value="MnmA-like_C"/>
</dbReference>
<dbReference type="GO" id="GO:0000049">
    <property type="term" value="F:tRNA binding"/>
    <property type="evidence" value="ECO:0007669"/>
    <property type="project" value="UniProtKB-KW"/>
</dbReference>
<evidence type="ECO:0000256" key="5">
    <source>
        <dbReference type="ARBA" id="ARBA00022741"/>
    </source>
</evidence>
<feature type="region of interest" description="Interaction with tRNA" evidence="11">
    <location>
        <begin position="307"/>
        <end position="308"/>
    </location>
</feature>
<dbReference type="Proteomes" id="UP000002368">
    <property type="component" value="Chromosome"/>
</dbReference>
<evidence type="ECO:0000256" key="4">
    <source>
        <dbReference type="ARBA" id="ARBA00022694"/>
    </source>
</evidence>
<feature type="binding site" evidence="11">
    <location>
        <position position="126"/>
    </location>
    <ligand>
        <name>ATP</name>
        <dbReference type="ChEBI" id="CHEBI:30616"/>
    </ligand>
</feature>
<feature type="binding site" evidence="11">
    <location>
        <begin position="9"/>
        <end position="16"/>
    </location>
    <ligand>
        <name>ATP</name>
        <dbReference type="ChEBI" id="CHEBI:30616"/>
    </ligand>
</feature>
<dbReference type="HAMAP" id="MF_00144">
    <property type="entry name" value="tRNA_thiouridyl_MnmA"/>
    <property type="match status" value="1"/>
</dbReference>
<dbReference type="PANTHER" id="PTHR11933:SF5">
    <property type="entry name" value="MITOCHONDRIAL TRNA-SPECIFIC 2-THIOURIDYLASE 1"/>
    <property type="match status" value="1"/>
</dbReference>
<keyword evidence="7 11" id="KW-0694">RNA-binding</keyword>
<dbReference type="Pfam" id="PF20259">
    <property type="entry name" value="tRNA_Me_trans_M"/>
    <property type="match status" value="1"/>
</dbReference>
<keyword evidence="4 11" id="KW-0819">tRNA processing</keyword>
<keyword evidence="6 11" id="KW-0067">ATP-binding</keyword>
<dbReference type="FunFam" id="2.40.30.10:FF:000023">
    <property type="entry name" value="tRNA-specific 2-thiouridylase MnmA"/>
    <property type="match status" value="1"/>
</dbReference>
<feature type="region of interest" description="Interaction with tRNA" evidence="11">
    <location>
        <begin position="150"/>
        <end position="152"/>
    </location>
</feature>
<feature type="active site" description="Cysteine persulfide intermediate" evidence="11">
    <location>
        <position position="200"/>
    </location>
</feature>
<organism evidence="14 15">
    <name type="scientific">Kyrpidia tusciae (strain DSM 2912 / NBRC 15312 / T2)</name>
    <name type="common">Bacillus tusciae</name>
    <dbReference type="NCBI Taxonomy" id="562970"/>
    <lineage>
        <taxon>Bacteria</taxon>
        <taxon>Bacillati</taxon>
        <taxon>Bacillota</taxon>
        <taxon>Bacilli</taxon>
        <taxon>Bacillales</taxon>
        <taxon>Alicyclobacillaceae</taxon>
        <taxon>Kyrpidia</taxon>
    </lineage>
</organism>
<dbReference type="NCBIfam" id="TIGR00420">
    <property type="entry name" value="trmU"/>
    <property type="match status" value="1"/>
</dbReference>
<dbReference type="EMBL" id="CP002017">
    <property type="protein sequence ID" value="ADG05833.1"/>
    <property type="molecule type" value="Genomic_DNA"/>
</dbReference>
<dbReference type="eggNOG" id="COG0482">
    <property type="taxonomic scope" value="Bacteria"/>
</dbReference>
<comment type="caution">
    <text evidence="11">Lacks conserved residue(s) required for the propagation of feature annotation.</text>
</comment>
<dbReference type="PANTHER" id="PTHR11933">
    <property type="entry name" value="TRNA 5-METHYLAMINOMETHYL-2-THIOURIDYLATE -METHYLTRANSFERASE"/>
    <property type="match status" value="1"/>
</dbReference>
<reference evidence="14 15" key="1">
    <citation type="journal article" date="2011" name="Stand. Genomic Sci.">
        <title>Complete genome sequence of the thermophilic, hydrogen-oxidizing Bacillus tusciae type strain (T2) and reclassification in the new genus, Kyrpidia gen. nov. as Kyrpidia tusciae comb. nov. and emendation of the family Alicyclobacillaceae da Costa and Rainey, 2010.</title>
        <authorList>
            <person name="Klenk H.P."/>
            <person name="Lapidus A."/>
            <person name="Chertkov O."/>
            <person name="Copeland A."/>
            <person name="Del Rio T.G."/>
            <person name="Nolan M."/>
            <person name="Lucas S."/>
            <person name="Chen F."/>
            <person name="Tice H."/>
            <person name="Cheng J.F."/>
            <person name="Han C."/>
            <person name="Bruce D."/>
            <person name="Goodwin L."/>
            <person name="Pitluck S."/>
            <person name="Pati A."/>
            <person name="Ivanova N."/>
            <person name="Mavromatis K."/>
            <person name="Daum C."/>
            <person name="Chen A."/>
            <person name="Palaniappan K."/>
            <person name="Chang Y.J."/>
            <person name="Land M."/>
            <person name="Hauser L."/>
            <person name="Jeffries C.D."/>
            <person name="Detter J.C."/>
            <person name="Rohde M."/>
            <person name="Abt B."/>
            <person name="Pukall R."/>
            <person name="Goker M."/>
            <person name="Bristow J."/>
            <person name="Markowitz V."/>
            <person name="Hugenholtz P."/>
            <person name="Eisen J.A."/>
        </authorList>
    </citation>
    <scope>NUCLEOTIDE SEQUENCE [LARGE SCALE GENOMIC DNA]</scope>
    <source>
        <strain evidence="14 15">DSM 2912</strain>
    </source>
</reference>
<keyword evidence="8" id="KW-1015">Disulfide bond</keyword>
<protein>
    <recommendedName>
        <fullName evidence="11">tRNA-specific 2-thiouridylase MnmA</fullName>
        <ecNumber evidence="11">2.8.1.13</ecNumber>
    </recommendedName>
</protein>
<dbReference type="KEGG" id="bts:Btus_1096"/>
<dbReference type="Gene3D" id="2.40.30.10">
    <property type="entry name" value="Translation factors"/>
    <property type="match status" value="1"/>
</dbReference>
<sequence length="363" mass="40357">MDKGTVVVAMSGGVDSSVTAALLKERGYDVIGITMRLRGGEETSSGRGCCSVDDVSDARRVCQSLGIPFYAVNYREAFEKRVIQYFEDEYKRGRTPNPCIACNMYMKYDLLLEQAVDLGADYLATGHYARVLYDESRGRYVLRKAEDRRKDQTYVLYHLTQEQLARTLFPLGEYEKSEVREMARKFGLRVANKAESQDICFIPNGDYGEFLRRRMGDSAVAPGDFVDTEGHVVGRHEGVSFYTIGQRKGLGVAVGHPVYVVDIQPERNRVVLGPKERVFSPGLVASKVNWLSLPRPNGPIRVSAKIRYGAPEAAATLYPEEAGRVRVEFDEPQRAVTPGQAVVFYRGEEVVGGGTIEKSLALA</sequence>
<dbReference type="EC" id="2.8.1.13" evidence="11"/>
<dbReference type="InterPro" id="IPR023382">
    <property type="entry name" value="MnmA-like_central_sf"/>
</dbReference>
<proteinExistence type="inferred from homology"/>
<evidence type="ECO:0000256" key="3">
    <source>
        <dbReference type="ARBA" id="ARBA00022679"/>
    </source>
</evidence>
<dbReference type="CDD" id="cd01998">
    <property type="entry name" value="MnmA_TRMU-like"/>
    <property type="match status" value="1"/>
</dbReference>
<evidence type="ECO:0000256" key="8">
    <source>
        <dbReference type="ARBA" id="ARBA00023157"/>
    </source>
</evidence>
<dbReference type="GO" id="GO:0005737">
    <property type="term" value="C:cytoplasm"/>
    <property type="evidence" value="ECO:0007669"/>
    <property type="project" value="UniProtKB-SubCell"/>
</dbReference>
<dbReference type="NCBIfam" id="NF001138">
    <property type="entry name" value="PRK00143.1"/>
    <property type="match status" value="1"/>
</dbReference>
<evidence type="ECO:0000256" key="2">
    <source>
        <dbReference type="ARBA" id="ARBA00022555"/>
    </source>
</evidence>
<evidence type="ECO:0000313" key="14">
    <source>
        <dbReference type="EMBL" id="ADG05833.1"/>
    </source>
</evidence>
<dbReference type="RefSeq" id="WP_013075123.1">
    <property type="nucleotide sequence ID" value="NC_014098.1"/>
</dbReference>
<dbReference type="InterPro" id="IPR004506">
    <property type="entry name" value="MnmA-like"/>
</dbReference>
<evidence type="ECO:0000256" key="10">
    <source>
        <dbReference type="ARBA" id="ARBA00056575"/>
    </source>
</evidence>
<comment type="catalytic activity">
    <reaction evidence="9 11">
        <text>S-sulfanyl-L-cysteinyl-[protein] + uridine(34) in tRNA + AH2 + ATP = 2-thiouridine(34) in tRNA + L-cysteinyl-[protein] + A + AMP + diphosphate + H(+)</text>
        <dbReference type="Rhea" id="RHEA:47032"/>
        <dbReference type="Rhea" id="RHEA-COMP:10131"/>
        <dbReference type="Rhea" id="RHEA-COMP:11726"/>
        <dbReference type="Rhea" id="RHEA-COMP:11727"/>
        <dbReference type="Rhea" id="RHEA-COMP:11728"/>
        <dbReference type="ChEBI" id="CHEBI:13193"/>
        <dbReference type="ChEBI" id="CHEBI:15378"/>
        <dbReference type="ChEBI" id="CHEBI:17499"/>
        <dbReference type="ChEBI" id="CHEBI:29950"/>
        <dbReference type="ChEBI" id="CHEBI:30616"/>
        <dbReference type="ChEBI" id="CHEBI:33019"/>
        <dbReference type="ChEBI" id="CHEBI:61963"/>
        <dbReference type="ChEBI" id="CHEBI:65315"/>
        <dbReference type="ChEBI" id="CHEBI:87170"/>
        <dbReference type="ChEBI" id="CHEBI:456215"/>
        <dbReference type="EC" id="2.8.1.13"/>
    </reaction>
</comment>
<dbReference type="Pfam" id="PF20258">
    <property type="entry name" value="tRNA_Me_trans_C"/>
    <property type="match status" value="1"/>
</dbReference>
<evidence type="ECO:0000256" key="6">
    <source>
        <dbReference type="ARBA" id="ARBA00022840"/>
    </source>
</evidence>
<dbReference type="FunFam" id="3.40.50.620:FF:000115">
    <property type="entry name" value="tRNA-specific 2-thiouridylase MnmA"/>
    <property type="match status" value="1"/>
</dbReference>
<dbReference type="GO" id="GO:0103016">
    <property type="term" value="F:tRNA-uridine 2-sulfurtransferase activity"/>
    <property type="evidence" value="ECO:0007669"/>
    <property type="project" value="UniProtKB-EC"/>
</dbReference>
<dbReference type="GO" id="GO:0005524">
    <property type="term" value="F:ATP binding"/>
    <property type="evidence" value="ECO:0007669"/>
    <property type="project" value="UniProtKB-KW"/>
</dbReference>
<feature type="site" description="Interaction with tRNA" evidence="11">
    <location>
        <position position="340"/>
    </location>
</feature>